<dbReference type="STRING" id="1664694.A0A0N0NMS6"/>
<feature type="compositionally biased region" description="Polar residues" evidence="1">
    <location>
        <begin position="28"/>
        <end position="37"/>
    </location>
</feature>
<keyword evidence="3" id="KW-1185">Reference proteome</keyword>
<dbReference type="PANTHER" id="PTHR20371:SF1">
    <property type="entry name" value="ENOLASE-PHOSPHATASE E1"/>
    <property type="match status" value="1"/>
</dbReference>
<dbReference type="InterPro" id="IPR023214">
    <property type="entry name" value="HAD_sf"/>
</dbReference>
<evidence type="ECO:0000256" key="1">
    <source>
        <dbReference type="SAM" id="MobiDB-lite"/>
    </source>
</evidence>
<name>A0A0N0NMS6_9EURO</name>
<comment type="caution">
    <text evidence="2">The sequence shown here is derived from an EMBL/GenBank/DDBJ whole genome shotgun (WGS) entry which is preliminary data.</text>
</comment>
<dbReference type="InterPro" id="IPR036412">
    <property type="entry name" value="HAD-like_sf"/>
</dbReference>
<dbReference type="OrthoDB" id="272500at2759"/>
<proteinExistence type="predicted"/>
<dbReference type="Gene3D" id="3.40.50.1000">
    <property type="entry name" value="HAD superfamily/HAD-like"/>
    <property type="match status" value="1"/>
</dbReference>
<dbReference type="EMBL" id="LFJN01000011">
    <property type="protein sequence ID" value="KPI40801.1"/>
    <property type="molecule type" value="Genomic_DNA"/>
</dbReference>
<evidence type="ECO:0000313" key="2">
    <source>
        <dbReference type="EMBL" id="KPI40801.1"/>
    </source>
</evidence>
<dbReference type="GO" id="GO:0019509">
    <property type="term" value="P:L-methionine salvage from methylthioadenosine"/>
    <property type="evidence" value="ECO:0007669"/>
    <property type="project" value="TreeGrafter"/>
</dbReference>
<dbReference type="SUPFAM" id="SSF56784">
    <property type="entry name" value="HAD-like"/>
    <property type="match status" value="2"/>
</dbReference>
<sequence length="334" mass="35979">MVSTRSTKRAANPAGLDGASSPEKKVKQSQALQSAPQSDLHNIKVVLLDIGKPTGGAKSDPTQFPYALKALPLVLETQWDSPNFAPYRDAFPAEHRASPAALEAHVKDLTERDVKIAYLKNLQGYLWEDGYKTGAYSTPLYQDVLDFFDRWPSKTSSTNGDPAQANEKSAGPNMSEAGQASVDKDVKANGVTTPEATSDSLRQIAIYSSGSVFAQKLLFAHVQTPSEASTKTGSETALAKSNSPTRDLNPSVTTYYDTTNAGLKSSASSYSTIAKDLDVQPAQILFLSDVPAEIDAAIEAGMRAIVVEREGNKPLSEEERGRYRIVQSLQHLGL</sequence>
<feature type="region of interest" description="Disordered" evidence="1">
    <location>
        <begin position="225"/>
        <end position="251"/>
    </location>
</feature>
<accession>A0A0N0NMS6</accession>
<protein>
    <submittedName>
        <fullName evidence="2">Enolase-phosphatase E1</fullName>
    </submittedName>
</protein>
<dbReference type="Proteomes" id="UP000038010">
    <property type="component" value="Unassembled WGS sequence"/>
</dbReference>
<dbReference type="PANTHER" id="PTHR20371">
    <property type="entry name" value="ENOLASE-PHOSPHATASE E1"/>
    <property type="match status" value="1"/>
</dbReference>
<feature type="region of interest" description="Disordered" evidence="1">
    <location>
        <begin position="153"/>
        <end position="185"/>
    </location>
</feature>
<feature type="region of interest" description="Disordered" evidence="1">
    <location>
        <begin position="1"/>
        <end position="37"/>
    </location>
</feature>
<dbReference type="GO" id="GO:0043874">
    <property type="term" value="F:acireductone synthase activity"/>
    <property type="evidence" value="ECO:0007669"/>
    <property type="project" value="TreeGrafter"/>
</dbReference>
<dbReference type="AlphaFoldDB" id="A0A0N0NMS6"/>
<organism evidence="2 3">
    <name type="scientific">Cyphellophora attinorum</name>
    <dbReference type="NCBI Taxonomy" id="1664694"/>
    <lineage>
        <taxon>Eukaryota</taxon>
        <taxon>Fungi</taxon>
        <taxon>Dikarya</taxon>
        <taxon>Ascomycota</taxon>
        <taxon>Pezizomycotina</taxon>
        <taxon>Eurotiomycetes</taxon>
        <taxon>Chaetothyriomycetidae</taxon>
        <taxon>Chaetothyriales</taxon>
        <taxon>Cyphellophoraceae</taxon>
        <taxon>Cyphellophora</taxon>
    </lineage>
</organism>
<dbReference type="VEuPathDB" id="FungiDB:AB675_10668"/>
<gene>
    <name evidence="2" type="ORF">AB675_10668</name>
</gene>
<dbReference type="RefSeq" id="XP_018000764.1">
    <property type="nucleotide sequence ID" value="XM_018139456.1"/>
</dbReference>
<evidence type="ECO:0000313" key="3">
    <source>
        <dbReference type="Proteomes" id="UP000038010"/>
    </source>
</evidence>
<reference evidence="2 3" key="1">
    <citation type="submission" date="2015-06" db="EMBL/GenBank/DDBJ databases">
        <title>Draft genome of the ant-associated black yeast Phialophora attae CBS 131958.</title>
        <authorList>
            <person name="Moreno L.F."/>
            <person name="Stielow B.J."/>
            <person name="de Hoog S."/>
            <person name="Vicente V.A."/>
            <person name="Weiss V.A."/>
            <person name="de Vries M."/>
            <person name="Cruz L.M."/>
            <person name="Souza E.M."/>
        </authorList>
    </citation>
    <scope>NUCLEOTIDE SEQUENCE [LARGE SCALE GENOMIC DNA]</scope>
    <source>
        <strain evidence="2 3">CBS 131958</strain>
    </source>
</reference>
<dbReference type="GeneID" id="28731336"/>